<accession>C6XNA7</accession>
<name>C6XNA7_HIRBI</name>
<dbReference type="EMBL" id="CP001678">
    <property type="protein sequence ID" value="ACT60051.1"/>
    <property type="molecule type" value="Genomic_DNA"/>
</dbReference>
<dbReference type="SUPFAM" id="SSF52172">
    <property type="entry name" value="CheY-like"/>
    <property type="match status" value="1"/>
</dbReference>
<dbReference type="SUPFAM" id="SSF55874">
    <property type="entry name" value="ATPase domain of HSP90 chaperone/DNA topoisomerase II/histidine kinase"/>
    <property type="match status" value="1"/>
</dbReference>
<keyword evidence="6" id="KW-1133">Transmembrane helix</keyword>
<dbReference type="AlphaFoldDB" id="C6XNA7"/>
<dbReference type="Gene3D" id="3.40.50.2300">
    <property type="match status" value="1"/>
</dbReference>
<organism evidence="10 11">
    <name type="scientific">Hirschia baltica (strain ATCC 49814 / DSM 5838 / IFAM 1418)</name>
    <dbReference type="NCBI Taxonomy" id="582402"/>
    <lineage>
        <taxon>Bacteria</taxon>
        <taxon>Pseudomonadati</taxon>
        <taxon>Pseudomonadota</taxon>
        <taxon>Alphaproteobacteria</taxon>
        <taxon>Hyphomonadales</taxon>
        <taxon>Hyphomonadaceae</taxon>
        <taxon>Hirschia</taxon>
    </lineage>
</organism>
<dbReference type="InterPro" id="IPR003594">
    <property type="entry name" value="HATPase_dom"/>
</dbReference>
<dbReference type="CDD" id="cd16922">
    <property type="entry name" value="HATPase_EvgS-ArcB-TorS-like"/>
    <property type="match status" value="1"/>
</dbReference>
<dbReference type="SMART" id="SM00387">
    <property type="entry name" value="HATPase_c"/>
    <property type="match status" value="1"/>
</dbReference>
<dbReference type="Gene3D" id="1.10.287.130">
    <property type="match status" value="1"/>
</dbReference>
<dbReference type="OrthoDB" id="9801651at2"/>
<evidence type="ECO:0000259" key="9">
    <source>
        <dbReference type="PROSITE" id="PS50110"/>
    </source>
</evidence>
<dbReference type="RefSeq" id="WP_015828201.1">
    <property type="nucleotide sequence ID" value="NC_012982.1"/>
</dbReference>
<dbReference type="HOGENOM" id="CLU_332828_0_0_5"/>
<keyword evidence="7" id="KW-0732">Signal</keyword>
<dbReference type="Gene3D" id="3.30.565.10">
    <property type="entry name" value="Histidine kinase-like ATPase, C-terminal domain"/>
    <property type="match status" value="1"/>
</dbReference>
<evidence type="ECO:0000313" key="10">
    <source>
        <dbReference type="EMBL" id="ACT60051.1"/>
    </source>
</evidence>
<dbReference type="Pfam" id="PF00512">
    <property type="entry name" value="HisKA"/>
    <property type="match status" value="1"/>
</dbReference>
<dbReference type="InterPro" id="IPR036890">
    <property type="entry name" value="HATPase_C_sf"/>
</dbReference>
<dbReference type="STRING" id="582402.Hbal_2371"/>
<dbReference type="EC" id="2.7.13.3" evidence="2"/>
<evidence type="ECO:0000256" key="3">
    <source>
        <dbReference type="ARBA" id="ARBA00022553"/>
    </source>
</evidence>
<evidence type="ECO:0000256" key="6">
    <source>
        <dbReference type="SAM" id="Phobius"/>
    </source>
</evidence>
<dbReference type="InterPro" id="IPR003661">
    <property type="entry name" value="HisK_dim/P_dom"/>
</dbReference>
<gene>
    <name evidence="10" type="ordered locus">Hbal_2371</name>
</gene>
<keyword evidence="6" id="KW-0472">Membrane</keyword>
<dbReference type="InterPro" id="IPR001789">
    <property type="entry name" value="Sig_transdc_resp-reg_receiver"/>
</dbReference>
<keyword evidence="6" id="KW-0812">Transmembrane</keyword>
<dbReference type="SMART" id="SM00448">
    <property type="entry name" value="REC"/>
    <property type="match status" value="1"/>
</dbReference>
<dbReference type="Pfam" id="PF02518">
    <property type="entry name" value="HATPase_c"/>
    <property type="match status" value="1"/>
</dbReference>
<dbReference type="PROSITE" id="PS50110">
    <property type="entry name" value="RESPONSE_REGULATORY"/>
    <property type="match status" value="1"/>
</dbReference>
<dbReference type="InterPro" id="IPR036097">
    <property type="entry name" value="HisK_dim/P_sf"/>
</dbReference>
<keyword evidence="10" id="KW-0808">Transferase</keyword>
<dbReference type="Proteomes" id="UP000002745">
    <property type="component" value="Chromosome"/>
</dbReference>
<dbReference type="PROSITE" id="PS50109">
    <property type="entry name" value="HIS_KIN"/>
    <property type="match status" value="1"/>
</dbReference>
<evidence type="ECO:0000256" key="1">
    <source>
        <dbReference type="ARBA" id="ARBA00000085"/>
    </source>
</evidence>
<dbReference type="GO" id="GO:0000155">
    <property type="term" value="F:phosphorelay sensor kinase activity"/>
    <property type="evidence" value="ECO:0007669"/>
    <property type="project" value="InterPro"/>
</dbReference>
<dbReference type="CDD" id="cd00082">
    <property type="entry name" value="HisKA"/>
    <property type="match status" value="1"/>
</dbReference>
<dbReference type="eggNOG" id="COG0457">
    <property type="taxonomic scope" value="Bacteria"/>
</dbReference>
<comment type="catalytic activity">
    <reaction evidence="1">
        <text>ATP + protein L-histidine = ADP + protein N-phospho-L-histidine.</text>
        <dbReference type="EC" id="2.7.13.3"/>
    </reaction>
</comment>
<dbReference type="PANTHER" id="PTHR45339:SF1">
    <property type="entry name" value="HYBRID SIGNAL TRANSDUCTION HISTIDINE KINASE J"/>
    <property type="match status" value="1"/>
</dbReference>
<evidence type="ECO:0000259" key="8">
    <source>
        <dbReference type="PROSITE" id="PS50109"/>
    </source>
</evidence>
<keyword evidence="3 5" id="KW-0597">Phosphoprotein</keyword>
<dbReference type="KEGG" id="hba:Hbal_2371"/>
<dbReference type="InterPro" id="IPR005467">
    <property type="entry name" value="His_kinase_dom"/>
</dbReference>
<sequence length="859" mass="97130">MSIKTSILSVSFVLFSALISALMLSHADEETQTDWPDKTLAFMRTVIDENDASYFSQKAKFETELVKKDINTQMRYWKSQAFNSAAYAPTVTEEYDRAKAMIQKLNNLQPNSDHSVFIKAMDVVKETIGNSEIDEGILQINALLKTEDLDISDKLRIEIAKANIYDYNLSADNSASTLTEVIAQSEIADIDPVVKIDILKAKTLIFHFSHDPESILKDAIQQYELAGKSDLLVERFSVLNMVTSLLLSHGAYEQALEAVDILLQNLDPPQYIFQEYYSYQLCSYINLFSGRNERKAGNDELAKKRLEAALNCSLKAEPFLPVQSEVAVFDWTNILIATAFDLDRLDIVRDYLPKMKNLRISSDNFNNKTEVITIEAKLFRAEGKYDDAFDKMREALNTLYAEKQDQIARNVERQTRLIESEKERITLEADLLERANKSQKESIHRLYWLLGLICFFLIVTAIFAFFLLATRRAAIASRDKARKLSEVKSRFLANMSHEVRTPMSGVLGLTSALEQTPLTKEQNELVVLIAQSGAYMVNILDDILDFAQIDRDNITIRIDAFSPNELLSSTYAFFQKNTHEAGLELILDSKFQNELVTLGDEKRIRQILFNLISNAIKFTPNGQITLRAWCTQSDQVDTQCELHFEVSDTGIGMDEKQMENIFDPFAQVDMTKRRRYGGLGLGLSICKQLLDAMGGAISVTSIPGSGTNFSFYVPVDVPTSQKSQPAEIISQEISSEENPLRVMVVEDHPMNRRVISILLSSLGIQPVIFEGGRQAINAYETETFDTILIDIQMPDIDGIQTMHAMRKIDEGQGRTSPRYIAFTANAMVHQIEEYRATGFDDILTKPIEAKDLVKILNIE</sequence>
<evidence type="ECO:0000256" key="7">
    <source>
        <dbReference type="SAM" id="SignalP"/>
    </source>
</evidence>
<dbReference type="FunFam" id="3.30.565.10:FF:000010">
    <property type="entry name" value="Sensor histidine kinase RcsC"/>
    <property type="match status" value="1"/>
</dbReference>
<evidence type="ECO:0000313" key="11">
    <source>
        <dbReference type="Proteomes" id="UP000002745"/>
    </source>
</evidence>
<proteinExistence type="predicted"/>
<evidence type="ECO:0000256" key="4">
    <source>
        <dbReference type="ARBA" id="ARBA00023012"/>
    </source>
</evidence>
<dbReference type="InterPro" id="IPR011006">
    <property type="entry name" value="CheY-like_superfamily"/>
</dbReference>
<evidence type="ECO:0000256" key="2">
    <source>
        <dbReference type="ARBA" id="ARBA00012438"/>
    </source>
</evidence>
<dbReference type="SUPFAM" id="SSF47384">
    <property type="entry name" value="Homodimeric domain of signal transducing histidine kinase"/>
    <property type="match status" value="1"/>
</dbReference>
<dbReference type="InterPro" id="IPR004358">
    <property type="entry name" value="Sig_transdc_His_kin-like_C"/>
</dbReference>
<protein>
    <recommendedName>
        <fullName evidence="2">histidine kinase</fullName>
        <ecNumber evidence="2">2.7.13.3</ecNumber>
    </recommendedName>
</protein>
<feature type="signal peptide" evidence="7">
    <location>
        <begin position="1"/>
        <end position="27"/>
    </location>
</feature>
<feature type="chain" id="PRO_5002974032" description="histidine kinase" evidence="7">
    <location>
        <begin position="28"/>
        <end position="859"/>
    </location>
</feature>
<feature type="modified residue" description="4-aspartylphosphate" evidence="5">
    <location>
        <position position="790"/>
    </location>
</feature>
<evidence type="ECO:0000256" key="5">
    <source>
        <dbReference type="PROSITE-ProRule" id="PRU00169"/>
    </source>
</evidence>
<dbReference type="PANTHER" id="PTHR45339">
    <property type="entry name" value="HYBRID SIGNAL TRANSDUCTION HISTIDINE KINASE J"/>
    <property type="match status" value="1"/>
</dbReference>
<dbReference type="eggNOG" id="COG0784">
    <property type="taxonomic scope" value="Bacteria"/>
</dbReference>
<dbReference type="SMART" id="SM00388">
    <property type="entry name" value="HisKA"/>
    <property type="match status" value="1"/>
</dbReference>
<dbReference type="Pfam" id="PF00072">
    <property type="entry name" value="Response_reg"/>
    <property type="match status" value="1"/>
</dbReference>
<keyword evidence="10" id="KW-0418">Kinase</keyword>
<dbReference type="eggNOG" id="COG2205">
    <property type="taxonomic scope" value="Bacteria"/>
</dbReference>
<keyword evidence="11" id="KW-1185">Reference proteome</keyword>
<dbReference type="CDD" id="cd17546">
    <property type="entry name" value="REC_hyHK_CKI1_RcsC-like"/>
    <property type="match status" value="1"/>
</dbReference>
<feature type="domain" description="Histidine kinase" evidence="8">
    <location>
        <begin position="494"/>
        <end position="717"/>
    </location>
</feature>
<feature type="domain" description="Response regulatory" evidence="9">
    <location>
        <begin position="741"/>
        <end position="859"/>
    </location>
</feature>
<reference evidence="11" key="1">
    <citation type="journal article" date="2011" name="J. Bacteriol.">
        <title>Genome sequences of eight morphologically diverse alphaproteobacteria.</title>
        <authorList>
            <consortium name="US DOE Joint Genome Institute"/>
            <person name="Brown P.J."/>
            <person name="Kysela D.T."/>
            <person name="Buechlein A."/>
            <person name="Hemmerich C."/>
            <person name="Brun Y.V."/>
        </authorList>
    </citation>
    <scope>NUCLEOTIDE SEQUENCE [LARGE SCALE GENOMIC DNA]</scope>
    <source>
        <strain evidence="11">ATCC 49814 / DSM 5838 / IFAM 1418</strain>
    </source>
</reference>
<feature type="transmembrane region" description="Helical" evidence="6">
    <location>
        <begin position="446"/>
        <end position="468"/>
    </location>
</feature>
<dbReference type="PRINTS" id="PR00344">
    <property type="entry name" value="BCTRLSENSOR"/>
</dbReference>
<keyword evidence="4" id="KW-0902">Two-component regulatory system</keyword>